<organism evidence="3 4">
    <name type="scientific">Mycena sanguinolenta</name>
    <dbReference type="NCBI Taxonomy" id="230812"/>
    <lineage>
        <taxon>Eukaryota</taxon>
        <taxon>Fungi</taxon>
        <taxon>Dikarya</taxon>
        <taxon>Basidiomycota</taxon>
        <taxon>Agaricomycotina</taxon>
        <taxon>Agaricomycetes</taxon>
        <taxon>Agaricomycetidae</taxon>
        <taxon>Agaricales</taxon>
        <taxon>Marasmiineae</taxon>
        <taxon>Mycenaceae</taxon>
        <taxon>Mycena</taxon>
    </lineage>
</organism>
<feature type="region of interest" description="Disordered" evidence="1">
    <location>
        <begin position="916"/>
        <end position="946"/>
    </location>
</feature>
<dbReference type="EMBL" id="JACAZH010000001">
    <property type="protein sequence ID" value="KAF7377141.1"/>
    <property type="molecule type" value="Genomic_DNA"/>
</dbReference>
<feature type="region of interest" description="Disordered" evidence="1">
    <location>
        <begin position="1066"/>
        <end position="1106"/>
    </location>
</feature>
<dbReference type="CDD" id="cd19757">
    <property type="entry name" value="Bbox1"/>
    <property type="match status" value="1"/>
</dbReference>
<evidence type="ECO:0000313" key="4">
    <source>
        <dbReference type="Proteomes" id="UP000623467"/>
    </source>
</evidence>
<reference evidence="3" key="1">
    <citation type="submission" date="2020-05" db="EMBL/GenBank/DDBJ databases">
        <title>Mycena genomes resolve the evolution of fungal bioluminescence.</title>
        <authorList>
            <person name="Tsai I.J."/>
        </authorList>
    </citation>
    <scope>NUCLEOTIDE SEQUENCE</scope>
    <source>
        <strain evidence="3">160909Yilan</strain>
    </source>
</reference>
<dbReference type="PANTHER" id="PTHR33096:SF1">
    <property type="entry name" value="CXC1-LIKE CYSTEINE CLUSTER ASSOCIATED WITH KDZ TRANSPOSASES DOMAIN-CONTAINING PROTEIN"/>
    <property type="match status" value="1"/>
</dbReference>
<dbReference type="AlphaFoldDB" id="A0A8H7DN00"/>
<dbReference type="Pfam" id="PF18758">
    <property type="entry name" value="KDZ"/>
    <property type="match status" value="1"/>
</dbReference>
<name>A0A8H7DN00_9AGAR</name>
<gene>
    <name evidence="3" type="ORF">MSAN_00133200</name>
</gene>
<protein>
    <recommendedName>
        <fullName evidence="2">CxC2-like cysteine cluster KDZ transposase-associated domain-containing protein</fullName>
    </recommendedName>
</protein>
<keyword evidence="4" id="KW-1185">Reference proteome</keyword>
<feature type="domain" description="CxC2-like cysteine cluster KDZ transposase-associated" evidence="2">
    <location>
        <begin position="195"/>
        <end position="305"/>
    </location>
</feature>
<proteinExistence type="predicted"/>
<dbReference type="InterPro" id="IPR041457">
    <property type="entry name" value="CxC2_KDZ-assoc"/>
</dbReference>
<accession>A0A8H7DN00</accession>
<dbReference type="PANTHER" id="PTHR33096">
    <property type="entry name" value="CXC2 DOMAIN-CONTAINING PROTEIN"/>
    <property type="match status" value="1"/>
</dbReference>
<sequence>MRGTKRKKPTTITFSRVPQGSGAGPNTSSSNAGVLREKTSIRLDRVARQERSIVPITLAEHQRIPRVHPDMPRSQAPIYEPYSAADHGGHDDYDEDFDDEKGRDLRASDNPLKQWTEDHRDTYLAELLRSEGRGDHAGDACGRCQGNLKAADYRCVSCLSGGELLCADCLVTAHRYLPFHRIQRWDGAKFQRVTLKELGLRIQLGHWHGSATDRVCPLPLTAPNDDFVIIDNSGVHSVHLDYCNCGLSGHPTVQLLRAGFWAATTTNPRTAATFAVLRQYHLLSFEAKCATLEFYQSLARATDNLRYKKDKDRYHEFRRMTRQWRNVQMLKRAGRGHDPAGIAGTQVGECALLCPACPQPGKNLPPDWREAPDDKQFLYALFLALDANFRLKRKDVSSEEKDPGLANGWAFYCEVEEYMRHVKKNWKNMQERSHCVAHDAVDKPDREARGTASSGIGAVDCAHHNMKRPCAVGDLQLGERYINMDYMFFFSIAGTQLLRFFVSYDIACQWHLKLWERMQKYQDASLTLDGRGKFFTFLVPKFHLPAHIEACNLKYSFNLTRFVGQTDGEAPERGWADANPLARSTKEMGPGFRRDTIDDHFNDWNHKKIIALGHMLRKKAENAVPEMVKTRRALQDMNESVSPDALKKWVAMAELWDVKSEAQNPFETIRKDQHVAHVRAELAAEAAERERQGREDDGAVKGEMHITELIGMGLQLEEQQRVLAFDITATGLHPTARQRHAMIERTSKLRRKIIAWIDVQHKFFPSLANVRAREDEACARNANGQTISGVSVSGITLWLPSTILHAATPDTKEVVIKNSIFEHEYRLRVGQASEALHEIRRLLLVRTHLYKMKDTHSRGMRANMRSNDKISALNDQIKRAAASYRAAHGALGHLGRKLERSEWSWSLQPLKEDDVRGLPQAQFHDPERKDKKKKKRAKKDKKPPRPISWIWLSRGEEWKPGDDAAMNEAVRIEWAKIRARAMRWAEEVDLLEEEMRRVSAFLHWRSGWWSERVGGRSLPAGPQLEGETAYALRQASIQAQLAEDFEREWKDLAELIRKGRDGTLVVVDEDEEVEKEKDENGESDEEEDSGEEGEPISTLPARPVKPSYVDEVLVM</sequence>
<feature type="compositionally biased region" description="Polar residues" evidence="1">
    <location>
        <begin position="10"/>
        <end position="32"/>
    </location>
</feature>
<dbReference type="Pfam" id="PF18803">
    <property type="entry name" value="CxC2"/>
    <property type="match status" value="1"/>
</dbReference>
<feature type="region of interest" description="Disordered" evidence="1">
    <location>
        <begin position="1"/>
        <end position="36"/>
    </location>
</feature>
<feature type="region of interest" description="Disordered" evidence="1">
    <location>
        <begin position="68"/>
        <end position="101"/>
    </location>
</feature>
<evidence type="ECO:0000259" key="2">
    <source>
        <dbReference type="Pfam" id="PF18803"/>
    </source>
</evidence>
<evidence type="ECO:0000313" key="3">
    <source>
        <dbReference type="EMBL" id="KAF7377141.1"/>
    </source>
</evidence>
<dbReference type="Proteomes" id="UP000623467">
    <property type="component" value="Unassembled WGS sequence"/>
</dbReference>
<feature type="compositionally biased region" description="Acidic residues" evidence="1">
    <location>
        <begin position="1081"/>
        <end position="1094"/>
    </location>
</feature>
<dbReference type="OrthoDB" id="3257338at2759"/>
<evidence type="ECO:0000256" key="1">
    <source>
        <dbReference type="SAM" id="MobiDB-lite"/>
    </source>
</evidence>
<feature type="compositionally biased region" description="Basic residues" evidence="1">
    <location>
        <begin position="930"/>
        <end position="944"/>
    </location>
</feature>
<dbReference type="InterPro" id="IPR040521">
    <property type="entry name" value="KDZ"/>
</dbReference>
<comment type="caution">
    <text evidence="3">The sequence shown here is derived from an EMBL/GenBank/DDBJ whole genome shotgun (WGS) entry which is preliminary data.</text>
</comment>